<name>A0ABT1Y062_9FIRM</name>
<dbReference type="EMBL" id="JANPWE010000001">
    <property type="protein sequence ID" value="MCR6544257.1"/>
    <property type="molecule type" value="Genomic_DNA"/>
</dbReference>
<dbReference type="InterPro" id="IPR014535">
    <property type="entry name" value="Hpre_diP_synt_I"/>
</dbReference>
<comment type="caution">
    <text evidence="2">The sequence shown here is derived from an EMBL/GenBank/DDBJ whole genome shotgun (WGS) entry which is preliminary data.</text>
</comment>
<accession>A0ABT1Y062</accession>
<keyword evidence="3" id="KW-1185">Reference proteome</keyword>
<dbReference type="InterPro" id="IPR010898">
    <property type="entry name" value="Hpre_diP_synth_I"/>
</dbReference>
<evidence type="ECO:0000256" key="1">
    <source>
        <dbReference type="SAM" id="Phobius"/>
    </source>
</evidence>
<reference evidence="2 3" key="1">
    <citation type="submission" date="2022-08" db="EMBL/GenBank/DDBJ databases">
        <title>Proteogenomics of the novel Dehalobacterium formicoaceticum strain EZ94 highlights a key role of methyltransferases during anaerobic dichloromethane degradation.</title>
        <authorList>
            <person name="Wasmund K."/>
        </authorList>
    </citation>
    <scope>NUCLEOTIDE SEQUENCE [LARGE SCALE GENOMIC DNA]</scope>
    <source>
        <strain evidence="2 3">EZ94</strain>
    </source>
</reference>
<feature type="transmembrane region" description="Helical" evidence="1">
    <location>
        <begin position="40"/>
        <end position="62"/>
    </location>
</feature>
<dbReference type="RefSeq" id="WP_089609747.1">
    <property type="nucleotide sequence ID" value="NZ_CP022121.1"/>
</dbReference>
<proteinExistence type="predicted"/>
<dbReference type="Gene3D" id="1.10.1760.20">
    <property type="match status" value="1"/>
</dbReference>
<organism evidence="2 3">
    <name type="scientific">Dehalobacterium formicoaceticum</name>
    <dbReference type="NCBI Taxonomy" id="51515"/>
    <lineage>
        <taxon>Bacteria</taxon>
        <taxon>Bacillati</taxon>
        <taxon>Bacillota</taxon>
        <taxon>Clostridia</taxon>
        <taxon>Eubacteriales</taxon>
        <taxon>Peptococcaceae</taxon>
        <taxon>Dehalobacterium</taxon>
    </lineage>
</organism>
<protein>
    <submittedName>
        <fullName evidence="2">Gx transporter family protein</fullName>
    </submittedName>
</protein>
<evidence type="ECO:0000313" key="2">
    <source>
        <dbReference type="EMBL" id="MCR6544257.1"/>
    </source>
</evidence>
<dbReference type="Proteomes" id="UP001524944">
    <property type="component" value="Unassembled WGS sequence"/>
</dbReference>
<keyword evidence="1" id="KW-0472">Membrane</keyword>
<dbReference type="Pfam" id="PF07456">
    <property type="entry name" value="Hpre_diP_synt_I"/>
    <property type="match status" value="1"/>
</dbReference>
<gene>
    <name evidence="2" type="ORF">NVS47_01800</name>
</gene>
<sequence>MKTRELTTVSVLVALATVLHVIESFFPSPLPIPGAKLGLANIVTLLTLVLFGWKTGFLVAFLRIMLGSLLSGSLLTTGFFLSFAGAITSTLMMALCLYFFTGFSVIGVSVVGAVFHNLGQLAMAGLLIEHMAIFFYLPVLLLAAIPTGLFTGFILKYLLKHLKGIDVPNNLSDL</sequence>
<dbReference type="PIRSF" id="PIRSF027391">
    <property type="entry name" value="Hpre_diP_synt_I"/>
    <property type="match status" value="1"/>
</dbReference>
<evidence type="ECO:0000313" key="3">
    <source>
        <dbReference type="Proteomes" id="UP001524944"/>
    </source>
</evidence>
<keyword evidence="1" id="KW-1133">Transmembrane helix</keyword>
<keyword evidence="1" id="KW-0812">Transmembrane</keyword>
<feature type="transmembrane region" description="Helical" evidence="1">
    <location>
        <begin position="135"/>
        <end position="159"/>
    </location>
</feature>